<evidence type="ECO:0000256" key="5">
    <source>
        <dbReference type="ARBA" id="ARBA00023136"/>
    </source>
</evidence>
<keyword evidence="4" id="KW-1133">Transmembrane helix</keyword>
<dbReference type="InterPro" id="IPR023353">
    <property type="entry name" value="LemA-like_dom_sf"/>
</dbReference>
<evidence type="ECO:0000256" key="1">
    <source>
        <dbReference type="ARBA" id="ARBA00004167"/>
    </source>
</evidence>
<evidence type="ECO:0000313" key="7">
    <source>
        <dbReference type="Proteomes" id="UP000823633"/>
    </source>
</evidence>
<evidence type="ECO:0000256" key="2">
    <source>
        <dbReference type="ARBA" id="ARBA00008854"/>
    </source>
</evidence>
<dbReference type="InterPro" id="IPR007156">
    <property type="entry name" value="MamQ_LemA"/>
</dbReference>
<dbReference type="PANTHER" id="PTHR34478">
    <property type="entry name" value="PROTEIN LEMA"/>
    <property type="match status" value="1"/>
</dbReference>
<protein>
    <submittedName>
        <fullName evidence="6">LemA family protein</fullName>
    </submittedName>
</protein>
<organism evidence="6 7">
    <name type="scientific">Candidatus Aphodenecus pullistercoris</name>
    <dbReference type="NCBI Taxonomy" id="2840669"/>
    <lineage>
        <taxon>Bacteria</taxon>
        <taxon>Pseudomonadati</taxon>
        <taxon>Spirochaetota</taxon>
        <taxon>Spirochaetia</taxon>
        <taxon>Spirochaetales</taxon>
        <taxon>Candidatus Aphodenecus</taxon>
    </lineage>
</organism>
<reference evidence="6" key="2">
    <citation type="journal article" date="2021" name="PeerJ">
        <title>Extensive microbial diversity within the chicken gut microbiome revealed by metagenomics and culture.</title>
        <authorList>
            <person name="Gilroy R."/>
            <person name="Ravi A."/>
            <person name="Getino M."/>
            <person name="Pursley I."/>
            <person name="Horton D.L."/>
            <person name="Alikhan N.F."/>
            <person name="Baker D."/>
            <person name="Gharbi K."/>
            <person name="Hall N."/>
            <person name="Watson M."/>
            <person name="Adriaenssens E.M."/>
            <person name="Foster-Nyarko E."/>
            <person name="Jarju S."/>
            <person name="Secka A."/>
            <person name="Antonio M."/>
            <person name="Oren A."/>
            <person name="Chaudhuri R.R."/>
            <person name="La Ragione R."/>
            <person name="Hildebrand F."/>
            <person name="Pallen M.J."/>
        </authorList>
    </citation>
    <scope>NUCLEOTIDE SEQUENCE</scope>
    <source>
        <strain evidence="6">11167</strain>
    </source>
</reference>
<keyword evidence="5" id="KW-0472">Membrane</keyword>
<sequence length="182" mass="20434">MAVLIVILVILLAAVIYVVASYNSLVGTRNRAEEALGALDAHLRQRYDLIPNLVETVKGYAEHEESTLTNVIDARNEAMRSQGADRGKAEDRLSGTLKSLFALAESYPDLKANAGFLDLQRQLAVLEDDILKARKYYNAIARTMNDKVAMFPSSIIASIFHFTRLDYIEASEEERRRPEVKF</sequence>
<gene>
    <name evidence="6" type="ORF">IAC42_01120</name>
</gene>
<dbReference type="SUPFAM" id="SSF140478">
    <property type="entry name" value="LemA-like"/>
    <property type="match status" value="1"/>
</dbReference>
<proteinExistence type="inferred from homology"/>
<dbReference type="AlphaFoldDB" id="A0A9D9H8Q2"/>
<comment type="subcellular location">
    <subcellularLocation>
        <location evidence="1">Membrane</location>
        <topology evidence="1">Single-pass membrane protein</topology>
    </subcellularLocation>
</comment>
<keyword evidence="3" id="KW-0812">Transmembrane</keyword>
<accession>A0A9D9H8Q2</accession>
<evidence type="ECO:0000313" key="6">
    <source>
        <dbReference type="EMBL" id="MBO8442351.1"/>
    </source>
</evidence>
<comment type="similarity">
    <text evidence="2">Belongs to the LemA family.</text>
</comment>
<comment type="caution">
    <text evidence="6">The sequence shown here is derived from an EMBL/GenBank/DDBJ whole genome shotgun (WGS) entry which is preliminary data.</text>
</comment>
<dbReference type="EMBL" id="JADIMU010000009">
    <property type="protein sequence ID" value="MBO8442351.1"/>
    <property type="molecule type" value="Genomic_DNA"/>
</dbReference>
<dbReference type="Proteomes" id="UP000823633">
    <property type="component" value="Unassembled WGS sequence"/>
</dbReference>
<evidence type="ECO:0000256" key="4">
    <source>
        <dbReference type="ARBA" id="ARBA00022989"/>
    </source>
</evidence>
<name>A0A9D9H8Q2_9SPIR</name>
<evidence type="ECO:0000256" key="3">
    <source>
        <dbReference type="ARBA" id="ARBA00022692"/>
    </source>
</evidence>
<dbReference type="Pfam" id="PF04011">
    <property type="entry name" value="LemA"/>
    <property type="match status" value="1"/>
</dbReference>
<dbReference type="Gene3D" id="1.20.1440.20">
    <property type="entry name" value="LemA-like domain"/>
    <property type="match status" value="1"/>
</dbReference>
<dbReference type="GO" id="GO:0016020">
    <property type="term" value="C:membrane"/>
    <property type="evidence" value="ECO:0007669"/>
    <property type="project" value="UniProtKB-SubCell"/>
</dbReference>
<dbReference type="PANTHER" id="PTHR34478:SF1">
    <property type="entry name" value="PROTEIN LEMA"/>
    <property type="match status" value="1"/>
</dbReference>
<reference evidence="6" key="1">
    <citation type="submission" date="2020-10" db="EMBL/GenBank/DDBJ databases">
        <authorList>
            <person name="Gilroy R."/>
        </authorList>
    </citation>
    <scope>NUCLEOTIDE SEQUENCE</scope>
    <source>
        <strain evidence="6">11167</strain>
    </source>
</reference>